<gene>
    <name evidence="1" type="ORF">MGR_0281</name>
</gene>
<protein>
    <submittedName>
        <fullName evidence="1">Uncharacterized protein</fullName>
    </submittedName>
</protein>
<sequence>MRLLVQFRDAGFAAPTIRRKVVLTRDLDVTTLADLINALDLDLDLDASTALAPWRATVDGLIQQVQSQSRAILTVKLRDILAGG</sequence>
<dbReference type="EMBL" id="CU459003">
    <property type="protein sequence ID" value="CAM74173.1"/>
    <property type="molecule type" value="Genomic_DNA"/>
</dbReference>
<name>A4TU66_9PROT</name>
<evidence type="ECO:0000313" key="1">
    <source>
        <dbReference type="EMBL" id="CAM74173.1"/>
    </source>
</evidence>
<organism evidence="1">
    <name type="scientific">Magnetospirillum gryphiswaldense</name>
    <dbReference type="NCBI Taxonomy" id="55518"/>
    <lineage>
        <taxon>Bacteria</taxon>
        <taxon>Pseudomonadati</taxon>
        <taxon>Pseudomonadota</taxon>
        <taxon>Alphaproteobacteria</taxon>
        <taxon>Rhodospirillales</taxon>
        <taxon>Rhodospirillaceae</taxon>
        <taxon>Magnetospirillum</taxon>
    </lineage>
</organism>
<accession>A4TU66</accession>
<proteinExistence type="predicted"/>
<dbReference type="AlphaFoldDB" id="A4TU66"/>
<reference evidence="1" key="1">
    <citation type="journal article" date="2007" name="J. Bacteriol.">
        <title>Comparative genome analysis of four magnetotactic bacteria reveals a complex set of group-specific genes implicated in magnetosome biomineralization and function.</title>
        <authorList>
            <person name="Richter M."/>
            <person name="Kube M."/>
            <person name="Bazylinski D.A."/>
            <person name="Lombardot T."/>
            <person name="Gloeckner F.O."/>
            <person name="Reinhardt R."/>
            <person name="Schueler D."/>
        </authorList>
    </citation>
    <scope>NUCLEOTIDE SEQUENCE</scope>
    <source>
        <strain evidence="1">MSR-1</strain>
    </source>
</reference>